<keyword evidence="9" id="KW-0119">Carbohydrate metabolism</keyword>
<reference evidence="11" key="1">
    <citation type="submission" date="2025-08" db="UniProtKB">
        <authorList>
            <consortium name="RefSeq"/>
        </authorList>
    </citation>
    <scope>IDENTIFICATION</scope>
</reference>
<dbReference type="KEGG" id="aplc:110989292"/>
<dbReference type="GO" id="GO:0008146">
    <property type="term" value="F:sulfotransferase activity"/>
    <property type="evidence" value="ECO:0007669"/>
    <property type="project" value="InterPro"/>
</dbReference>
<evidence type="ECO:0000313" key="10">
    <source>
        <dbReference type="Proteomes" id="UP000694845"/>
    </source>
</evidence>
<evidence type="ECO:0000256" key="2">
    <source>
        <dbReference type="ARBA" id="ARBA00006339"/>
    </source>
</evidence>
<evidence type="ECO:0000313" key="11">
    <source>
        <dbReference type="RefSeq" id="XP_022109268.1"/>
    </source>
</evidence>
<keyword evidence="10" id="KW-1185">Reference proteome</keyword>
<evidence type="ECO:0000256" key="7">
    <source>
        <dbReference type="ARBA" id="ARBA00023136"/>
    </source>
</evidence>
<dbReference type="PANTHER" id="PTHR12137:SF54">
    <property type="entry name" value="CARBOHYDRATE SULFOTRANSFERASE"/>
    <property type="match status" value="1"/>
</dbReference>
<keyword evidence="4" id="KW-0812">Transmembrane</keyword>
<proteinExistence type="inferred from homology"/>
<keyword evidence="8 9" id="KW-0325">Glycoprotein</keyword>
<evidence type="ECO:0000256" key="4">
    <source>
        <dbReference type="ARBA" id="ARBA00022692"/>
    </source>
</evidence>
<keyword evidence="5" id="KW-1133">Transmembrane helix</keyword>
<dbReference type="OrthoDB" id="2019940at2759"/>
<dbReference type="GO" id="GO:0016051">
    <property type="term" value="P:carbohydrate biosynthetic process"/>
    <property type="evidence" value="ECO:0007669"/>
    <property type="project" value="InterPro"/>
</dbReference>
<accession>A0A8B7ZUM7</accession>
<keyword evidence="6 9" id="KW-0333">Golgi apparatus</keyword>
<evidence type="ECO:0000256" key="3">
    <source>
        <dbReference type="ARBA" id="ARBA00022679"/>
    </source>
</evidence>
<dbReference type="InterPro" id="IPR005331">
    <property type="entry name" value="Sulfotransferase"/>
</dbReference>
<evidence type="ECO:0000256" key="9">
    <source>
        <dbReference type="RuleBase" id="RU364020"/>
    </source>
</evidence>
<dbReference type="Gene3D" id="3.40.50.300">
    <property type="entry name" value="P-loop containing nucleotide triphosphate hydrolases"/>
    <property type="match status" value="1"/>
</dbReference>
<keyword evidence="3 9" id="KW-0808">Transferase</keyword>
<dbReference type="Pfam" id="PF03567">
    <property type="entry name" value="Sulfotransfer_2"/>
    <property type="match status" value="1"/>
</dbReference>
<dbReference type="InterPro" id="IPR018011">
    <property type="entry name" value="Carb_sulfotrans_8-10"/>
</dbReference>
<comment type="similarity">
    <text evidence="2 9">Belongs to the sulfotransferase 2 family.</text>
</comment>
<keyword evidence="7" id="KW-0472">Membrane</keyword>
<evidence type="ECO:0000256" key="8">
    <source>
        <dbReference type="ARBA" id="ARBA00023180"/>
    </source>
</evidence>
<dbReference type="GeneID" id="110989292"/>
<dbReference type="InterPro" id="IPR027417">
    <property type="entry name" value="P-loop_NTPase"/>
</dbReference>
<dbReference type="Proteomes" id="UP000694845">
    <property type="component" value="Unplaced"/>
</dbReference>
<dbReference type="EC" id="2.8.2.-" evidence="9"/>
<dbReference type="GO" id="GO:0000139">
    <property type="term" value="C:Golgi membrane"/>
    <property type="evidence" value="ECO:0007669"/>
    <property type="project" value="UniProtKB-SubCell"/>
</dbReference>
<name>A0A8B7ZUM7_ACAPL</name>
<keyword evidence="9" id="KW-0735">Signal-anchor</keyword>
<gene>
    <name evidence="11" type="primary">LOC110989292</name>
</gene>
<dbReference type="PANTHER" id="PTHR12137">
    <property type="entry name" value="CARBOHYDRATE SULFOTRANSFERASE"/>
    <property type="match status" value="1"/>
</dbReference>
<dbReference type="OMA" id="NNSEPYP"/>
<protein>
    <recommendedName>
        <fullName evidence="9">Carbohydrate sulfotransferase</fullName>
        <ecNumber evidence="9">2.8.2.-</ecNumber>
    </recommendedName>
</protein>
<organism evidence="10 11">
    <name type="scientific">Acanthaster planci</name>
    <name type="common">Crown-of-thorns starfish</name>
    <dbReference type="NCBI Taxonomy" id="133434"/>
    <lineage>
        <taxon>Eukaryota</taxon>
        <taxon>Metazoa</taxon>
        <taxon>Echinodermata</taxon>
        <taxon>Eleutherozoa</taxon>
        <taxon>Asterozoa</taxon>
        <taxon>Asteroidea</taxon>
        <taxon>Valvatacea</taxon>
        <taxon>Valvatida</taxon>
        <taxon>Acanthasteridae</taxon>
        <taxon>Acanthaster</taxon>
    </lineage>
</organism>
<evidence type="ECO:0000256" key="6">
    <source>
        <dbReference type="ARBA" id="ARBA00023034"/>
    </source>
</evidence>
<comment type="subcellular location">
    <subcellularLocation>
        <location evidence="1 9">Golgi apparatus membrane</location>
        <topology evidence="1 9">Single-pass type II membrane protein</topology>
    </subcellularLocation>
</comment>
<dbReference type="AlphaFoldDB" id="A0A8B7ZUM7"/>
<dbReference type="SUPFAM" id="SSF52540">
    <property type="entry name" value="P-loop containing nucleoside triphosphate hydrolases"/>
    <property type="match status" value="1"/>
</dbReference>
<evidence type="ECO:0000256" key="1">
    <source>
        <dbReference type="ARBA" id="ARBA00004323"/>
    </source>
</evidence>
<evidence type="ECO:0000256" key="5">
    <source>
        <dbReference type="ARBA" id="ARBA00022989"/>
    </source>
</evidence>
<dbReference type="RefSeq" id="XP_022109268.1">
    <property type="nucleotide sequence ID" value="XM_022253576.1"/>
</dbReference>
<sequence>MEKQALVQLRRKKVLRGACRRHPLLHQDPRSAGQMFILEKRKILYCSVPKTGSTNWKRIFMVLEGVRPNLQNISSYEAHYSNGFKVLPHSGLLRQIRELDSYTKFLQVRHPFARLISAYRNKISGEIPWNWQEERFQQIALYIARKYRKGAHAGWFNLTTLRVSWDEWVRYLTDPAERSGFNSHWREMYKLCLPCRVQYDLIGKLESVDSDLSFLLDHLGLEHILFPSIRPLYHREDEKTGNALIRQYFGNMSQRDLQRLYKIYQLDFEIFGFEKPGLLNF</sequence>